<feature type="domain" description="Isochorismatase-like" evidence="1">
    <location>
        <begin position="10"/>
        <end position="157"/>
    </location>
</feature>
<reference evidence="2 3" key="1">
    <citation type="submission" date="2019-01" db="EMBL/GenBank/DDBJ databases">
        <authorList>
            <person name="Chen W.-M."/>
        </authorList>
    </citation>
    <scope>NUCLEOTIDE SEQUENCE [LARGE SCALE GENOMIC DNA]</scope>
    <source>
        <strain evidence="2 3">HPM-16</strain>
    </source>
</reference>
<sequence>MLIQPDRSSLLIIDIQAKLAPAIHGADLLISNSRWLVEIAQKLSIPTLVTEQYPSGIGSTIPELAELISAEQTVEKIYFSSVADPDANLALEAHCKEQVVIIGTESHVCVLQTAINLKEIGKEVFIVADCVGSRAQADRQLALDRMRQLGIHIVSKEMVVFEWLQKAGTDQFREISKNYLR</sequence>
<dbReference type="InterPro" id="IPR050993">
    <property type="entry name" value="Isochorismatase_domain"/>
</dbReference>
<dbReference type="SUPFAM" id="SSF52499">
    <property type="entry name" value="Isochorismatase-like hydrolases"/>
    <property type="match status" value="1"/>
</dbReference>
<keyword evidence="3" id="KW-1185">Reference proteome</keyword>
<dbReference type="Pfam" id="PF00857">
    <property type="entry name" value="Isochorismatase"/>
    <property type="match status" value="1"/>
</dbReference>
<gene>
    <name evidence="2" type="ORF">EOE65_16495</name>
</gene>
<dbReference type="GO" id="GO:0016787">
    <property type="term" value="F:hydrolase activity"/>
    <property type="evidence" value="ECO:0007669"/>
    <property type="project" value="UniProtKB-KW"/>
</dbReference>
<keyword evidence="2" id="KW-0378">Hydrolase</keyword>
<name>A0A437Q4B6_9GAMM</name>
<dbReference type="PANTHER" id="PTHR14119:SF3">
    <property type="entry name" value="ISOCHORISMATASE DOMAIN-CONTAINING PROTEIN 2"/>
    <property type="match status" value="1"/>
</dbReference>
<dbReference type="EMBL" id="SACQ01000010">
    <property type="protein sequence ID" value="RVU29369.1"/>
    <property type="molecule type" value="Genomic_DNA"/>
</dbReference>
<protein>
    <submittedName>
        <fullName evidence="2">Hydrolase</fullName>
    </submittedName>
</protein>
<dbReference type="CDD" id="cd01012">
    <property type="entry name" value="YcaC_related"/>
    <property type="match status" value="1"/>
</dbReference>
<dbReference type="InterPro" id="IPR000868">
    <property type="entry name" value="Isochorismatase-like_dom"/>
</dbReference>
<comment type="caution">
    <text evidence="2">The sequence shown here is derived from an EMBL/GenBank/DDBJ whole genome shotgun (WGS) entry which is preliminary data.</text>
</comment>
<evidence type="ECO:0000259" key="1">
    <source>
        <dbReference type="Pfam" id="PF00857"/>
    </source>
</evidence>
<proteinExistence type="predicted"/>
<dbReference type="RefSeq" id="WP_127695772.1">
    <property type="nucleotide sequence ID" value="NZ_SACQ01000010.1"/>
</dbReference>
<accession>A0A437Q4B6</accession>
<dbReference type="Gene3D" id="3.40.50.850">
    <property type="entry name" value="Isochorismatase-like"/>
    <property type="match status" value="1"/>
</dbReference>
<dbReference type="PANTHER" id="PTHR14119">
    <property type="entry name" value="HYDROLASE"/>
    <property type="match status" value="1"/>
</dbReference>
<organism evidence="2 3">
    <name type="scientific">Neptunomonas marina</name>
    <dbReference type="NCBI Taxonomy" id="1815562"/>
    <lineage>
        <taxon>Bacteria</taxon>
        <taxon>Pseudomonadati</taxon>
        <taxon>Pseudomonadota</taxon>
        <taxon>Gammaproteobacteria</taxon>
        <taxon>Oceanospirillales</taxon>
        <taxon>Oceanospirillaceae</taxon>
        <taxon>Neptunomonas</taxon>
    </lineage>
</organism>
<evidence type="ECO:0000313" key="2">
    <source>
        <dbReference type="EMBL" id="RVU29369.1"/>
    </source>
</evidence>
<dbReference type="Proteomes" id="UP000282818">
    <property type="component" value="Unassembled WGS sequence"/>
</dbReference>
<dbReference type="InterPro" id="IPR036380">
    <property type="entry name" value="Isochorismatase-like_sf"/>
</dbReference>
<evidence type="ECO:0000313" key="3">
    <source>
        <dbReference type="Proteomes" id="UP000282818"/>
    </source>
</evidence>
<dbReference type="AlphaFoldDB" id="A0A437Q4B6"/>